<organism evidence="6 7">
    <name type="scientific">Streptomyces olindensis</name>
    <dbReference type="NCBI Taxonomy" id="358823"/>
    <lineage>
        <taxon>Bacteria</taxon>
        <taxon>Bacillati</taxon>
        <taxon>Actinomycetota</taxon>
        <taxon>Actinomycetes</taxon>
        <taxon>Kitasatosporales</taxon>
        <taxon>Streptomycetaceae</taxon>
        <taxon>Streptomyces</taxon>
    </lineage>
</organism>
<accession>A0ABV2Y477</accession>
<dbReference type="InterPro" id="IPR000537">
    <property type="entry name" value="UbiA_prenyltransferase"/>
</dbReference>
<feature type="transmembrane region" description="Helical" evidence="5">
    <location>
        <begin position="242"/>
        <end position="265"/>
    </location>
</feature>
<reference evidence="6 7" key="1">
    <citation type="submission" date="2024-06" db="EMBL/GenBank/DDBJ databases">
        <title>The Natural Products Discovery Center: Release of the First 8490 Sequenced Strains for Exploring Actinobacteria Biosynthetic Diversity.</title>
        <authorList>
            <person name="Kalkreuter E."/>
            <person name="Kautsar S.A."/>
            <person name="Yang D."/>
            <person name="Bader C.D."/>
            <person name="Teijaro C.N."/>
            <person name="Fluegel L."/>
            <person name="Davis C.M."/>
            <person name="Simpson J.R."/>
            <person name="Lauterbach L."/>
            <person name="Steele A.D."/>
            <person name="Gui C."/>
            <person name="Meng S."/>
            <person name="Li G."/>
            <person name="Viehrig K."/>
            <person name="Ye F."/>
            <person name="Su P."/>
            <person name="Kiefer A.F."/>
            <person name="Nichols A."/>
            <person name="Cepeda A.J."/>
            <person name="Yan W."/>
            <person name="Fan B."/>
            <person name="Jiang Y."/>
            <person name="Adhikari A."/>
            <person name="Zheng C.-J."/>
            <person name="Schuster L."/>
            <person name="Cowan T.M."/>
            <person name="Smanski M.J."/>
            <person name="Chevrette M.G."/>
            <person name="De Carvalho L.P.S."/>
            <person name="Shen B."/>
        </authorList>
    </citation>
    <scope>NUCLEOTIDE SEQUENCE [LARGE SCALE GENOMIC DNA]</scope>
    <source>
        <strain evidence="6 7">NPDC019583</strain>
    </source>
</reference>
<comment type="caution">
    <text evidence="6">The sequence shown here is derived from an EMBL/GenBank/DDBJ whole genome shotgun (WGS) entry which is preliminary data.</text>
</comment>
<feature type="transmembrane region" description="Helical" evidence="5">
    <location>
        <begin position="277"/>
        <end position="297"/>
    </location>
</feature>
<dbReference type="InterPro" id="IPR050475">
    <property type="entry name" value="Prenyltransferase_related"/>
</dbReference>
<feature type="transmembrane region" description="Helical" evidence="5">
    <location>
        <begin position="210"/>
        <end position="230"/>
    </location>
</feature>
<evidence type="ECO:0000256" key="4">
    <source>
        <dbReference type="ARBA" id="ARBA00023136"/>
    </source>
</evidence>
<feature type="transmembrane region" description="Helical" evidence="5">
    <location>
        <begin position="134"/>
        <end position="161"/>
    </location>
</feature>
<feature type="transmembrane region" description="Helical" evidence="5">
    <location>
        <begin position="12"/>
        <end position="30"/>
    </location>
</feature>
<name>A0ABV2Y477_9ACTN</name>
<dbReference type="InterPro" id="IPR044878">
    <property type="entry name" value="UbiA_sf"/>
</dbReference>
<feature type="transmembrane region" description="Helical" evidence="5">
    <location>
        <begin position="109"/>
        <end position="127"/>
    </location>
</feature>
<evidence type="ECO:0000313" key="6">
    <source>
        <dbReference type="EMBL" id="MEU2271073.1"/>
    </source>
</evidence>
<dbReference type="Proteomes" id="UP001550603">
    <property type="component" value="Unassembled WGS sequence"/>
</dbReference>
<dbReference type="PANTHER" id="PTHR42723:SF1">
    <property type="entry name" value="CHLOROPHYLL SYNTHASE, CHLOROPLASTIC"/>
    <property type="match status" value="1"/>
</dbReference>
<protein>
    <submittedName>
        <fullName evidence="6">UbiA family prenyltransferase</fullName>
    </submittedName>
</protein>
<keyword evidence="4 5" id="KW-0472">Membrane</keyword>
<comment type="subcellular location">
    <subcellularLocation>
        <location evidence="1">Membrane</location>
        <topology evidence="1">Multi-pass membrane protein</topology>
    </subcellularLocation>
</comment>
<evidence type="ECO:0000256" key="1">
    <source>
        <dbReference type="ARBA" id="ARBA00004141"/>
    </source>
</evidence>
<keyword evidence="2 5" id="KW-0812">Transmembrane</keyword>
<dbReference type="RefSeq" id="WP_031117343.1">
    <property type="nucleotide sequence ID" value="NZ_JBEYBN010000064.1"/>
</dbReference>
<dbReference type="Gene3D" id="1.10.357.140">
    <property type="entry name" value="UbiA prenyltransferase"/>
    <property type="match status" value="1"/>
</dbReference>
<feature type="transmembrane region" description="Helical" evidence="5">
    <location>
        <begin position="80"/>
        <end position="103"/>
    </location>
</feature>
<dbReference type="PANTHER" id="PTHR42723">
    <property type="entry name" value="CHLOROPHYLL SYNTHASE"/>
    <property type="match status" value="1"/>
</dbReference>
<dbReference type="Pfam" id="PF01040">
    <property type="entry name" value="UbiA"/>
    <property type="match status" value="1"/>
</dbReference>
<sequence length="302" mass="32218">MVSTIICRWEITLMIVLQALALYLFGEWAVDASPAVSEVIAVGLFGLFAQGFCSVLNDINDVEADRINHPERPFPSGRVSIAQGWAVVAGCFAGSVLCALALAPPAFGAVMFALHLLFSLLYSFPGVRFGRQWLLGPLTLVTSTVCGVLAVLSCTSLHASAGAGKGVILLVGLVCFLHHLFVIPLKDIKDLAGDAHVGGSSLAMKIPRRGVHAIGVAGYTVPWIVLYAGVGLLDGRGDIPGLVAPLRTLAVLCLVIGAVMSWLVVFRPVLLERSQRFCWFAELGLLFLFQLFLPVVVRVVRG</sequence>
<feature type="transmembrane region" description="Helical" evidence="5">
    <location>
        <begin position="36"/>
        <end position="59"/>
    </location>
</feature>
<evidence type="ECO:0000256" key="5">
    <source>
        <dbReference type="SAM" id="Phobius"/>
    </source>
</evidence>
<gene>
    <name evidence="6" type="ORF">ABZ568_32605</name>
</gene>
<keyword evidence="3 5" id="KW-1133">Transmembrane helix</keyword>
<feature type="transmembrane region" description="Helical" evidence="5">
    <location>
        <begin position="167"/>
        <end position="185"/>
    </location>
</feature>
<evidence type="ECO:0000256" key="2">
    <source>
        <dbReference type="ARBA" id="ARBA00022692"/>
    </source>
</evidence>
<keyword evidence="7" id="KW-1185">Reference proteome</keyword>
<evidence type="ECO:0000256" key="3">
    <source>
        <dbReference type="ARBA" id="ARBA00022989"/>
    </source>
</evidence>
<proteinExistence type="predicted"/>
<dbReference type="EMBL" id="JBEYBN010000064">
    <property type="protein sequence ID" value="MEU2271073.1"/>
    <property type="molecule type" value="Genomic_DNA"/>
</dbReference>
<evidence type="ECO:0000313" key="7">
    <source>
        <dbReference type="Proteomes" id="UP001550603"/>
    </source>
</evidence>